<evidence type="ECO:0000313" key="2">
    <source>
        <dbReference type="EMBL" id="NDY92994.1"/>
    </source>
</evidence>
<protein>
    <recommendedName>
        <fullName evidence="4">Carboxypeptidase regulatory-like domain-containing protein</fullName>
    </recommendedName>
</protein>
<dbReference type="EMBL" id="JAAGOH010000025">
    <property type="protein sequence ID" value="NDY92994.1"/>
    <property type="molecule type" value="Genomic_DNA"/>
</dbReference>
<reference evidence="2 3" key="1">
    <citation type="submission" date="2020-02" db="EMBL/GenBank/DDBJ databases">
        <title>Ideonella bacterium strain TBM-1.</title>
        <authorList>
            <person name="Chen W.-M."/>
        </authorList>
    </citation>
    <scope>NUCLEOTIDE SEQUENCE [LARGE SCALE GENOMIC DNA]</scope>
    <source>
        <strain evidence="2 3">TBM-1</strain>
    </source>
</reference>
<feature type="chain" id="PRO_5028954993" description="Carboxypeptidase regulatory-like domain-containing protein" evidence="1">
    <location>
        <begin position="23"/>
        <end position="819"/>
    </location>
</feature>
<dbReference type="PROSITE" id="PS51257">
    <property type="entry name" value="PROKAR_LIPOPROTEIN"/>
    <property type="match status" value="1"/>
</dbReference>
<keyword evidence="3" id="KW-1185">Reference proteome</keyword>
<dbReference type="RefSeq" id="WP_163459046.1">
    <property type="nucleotide sequence ID" value="NZ_JAAGOH010000025.1"/>
</dbReference>
<dbReference type="Proteomes" id="UP000484255">
    <property type="component" value="Unassembled WGS sequence"/>
</dbReference>
<sequence>MNKHWMVAALLGAALLSGCGSGGSKEDGGEEPPPASDKLTLTGVVTKGLMANAEVNVYAANPDGSLSTTPVLASPILSDSNGLYRLNFTPTAGQVYVVQVKAITGTTHLDEVTGERQSLPVGFTMRAPFIPSGSGTVTLTRNVTAFTEMAVSAAQTGSGGLTSTNVQQGLSTVSQLLGFDPAQVDVQTTTTADTESEKAQAVMLTALSRMAQENTLGCNQANAGERAQCVVQTLAASAKLDTIKLQTSSGTDVSASLNTAVTWVFDENLNGNVQPTSLAVIQANLGCEGSGCDAAPVETGSLISAAKALFLQIRSDVMSLLTRGGASELQTAGAANQEAYKFRAALENVQAPADQFSDMVDGLQHGLDLYKRFKSGLTTQNYVLWGWSTGPGGGQSSRACSVYADTTLTVLATTPAEAVAVGCRTAKENYQVGLELNSLQVQQPRTRTLTYTYRIIPDSGTGFSYTMNTVKREMVSENSYWTWLINSNNSSERRVNETLGTLGGQTGTGTFDWADGELRSMSVTGGMPAMLQGMALYNPSGKSTVDMSASRAVAADGTLGLDLETVQVAGQIQVFRDGGSTLDSTMTVAAGSKLVYINDTTQASSGVSGGRSARLDLTWGNSASQVQGVLALDNGTLDKSGTRLAPTSWSFTGSLRNADASGVMKDVITGRLTVDVSDFAQYDAALAEVEGDSASNHFTMGFSFTGTLTAPSRPVLEVTMSTSMTSDQSTDPAAMALQYRSLVNGSPTVVVTISGTRDANTGLYHFQLHEATAALRMDWLEGATTADLYASDTLIGQFDSDSLLMTFVDHSFISLDTGL</sequence>
<comment type="caution">
    <text evidence="2">The sequence shown here is derived from an EMBL/GenBank/DDBJ whole genome shotgun (WGS) entry which is preliminary data.</text>
</comment>
<evidence type="ECO:0000256" key="1">
    <source>
        <dbReference type="SAM" id="SignalP"/>
    </source>
</evidence>
<name>A0A7C9PK54_9BURK</name>
<evidence type="ECO:0000313" key="3">
    <source>
        <dbReference type="Proteomes" id="UP000484255"/>
    </source>
</evidence>
<dbReference type="AlphaFoldDB" id="A0A7C9PK54"/>
<organism evidence="2 3">
    <name type="scientific">Ideonella livida</name>
    <dbReference type="NCBI Taxonomy" id="2707176"/>
    <lineage>
        <taxon>Bacteria</taxon>
        <taxon>Pseudomonadati</taxon>
        <taxon>Pseudomonadota</taxon>
        <taxon>Betaproteobacteria</taxon>
        <taxon>Burkholderiales</taxon>
        <taxon>Sphaerotilaceae</taxon>
        <taxon>Ideonella</taxon>
    </lineage>
</organism>
<proteinExistence type="predicted"/>
<feature type="signal peptide" evidence="1">
    <location>
        <begin position="1"/>
        <end position="22"/>
    </location>
</feature>
<keyword evidence="1" id="KW-0732">Signal</keyword>
<evidence type="ECO:0008006" key="4">
    <source>
        <dbReference type="Google" id="ProtNLM"/>
    </source>
</evidence>
<accession>A0A7C9PK54</accession>
<gene>
    <name evidence="2" type="ORF">G3A44_17515</name>
</gene>